<dbReference type="Proteomes" id="UP000537890">
    <property type="component" value="Unassembled WGS sequence"/>
</dbReference>
<sequence length="108" mass="12043">MESAWVITLLYKKTDAQAANISNYLTDVISGGFNFGFPINENQRFTIGLDVKHTTLKQIAPPQPLLDAENGDNFLNFPFAIGWVGTWVPIFPNRRKSATALRFSDHSG</sequence>
<reference evidence="1 2" key="1">
    <citation type="submission" date="2020-05" db="EMBL/GenBank/DDBJ databases">
        <title>Horizontal transmission and recombination maintain forever young bacterial symbiont genomes.</title>
        <authorList>
            <person name="Russell S.L."/>
            <person name="Pepper-Tunick E."/>
            <person name="Svedberg J."/>
            <person name="Byrne A."/>
            <person name="Ruelas Castillo J."/>
            <person name="Vollmers C."/>
            <person name="Beinart R.A."/>
            <person name="Corbett-Detig R."/>
        </authorList>
    </citation>
    <scope>NUCLEOTIDE SEQUENCE [LARGE SCALE GENOMIC DNA]</scope>
    <source>
        <strain evidence="1">4727-3</strain>
    </source>
</reference>
<dbReference type="AlphaFoldDB" id="A0A7Z0SE86"/>
<dbReference type="Gene3D" id="2.40.160.50">
    <property type="entry name" value="membrane protein fhac: a member of the omp85/tpsb transporter family"/>
    <property type="match status" value="1"/>
</dbReference>
<comment type="caution">
    <text evidence="1">The sequence shown here is derived from an EMBL/GenBank/DDBJ whole genome shotgun (WGS) entry which is preliminary data.</text>
</comment>
<evidence type="ECO:0000313" key="1">
    <source>
        <dbReference type="EMBL" id="NYT47482.1"/>
    </source>
</evidence>
<dbReference type="EMBL" id="JACCHS010000161">
    <property type="protein sequence ID" value="NYT47482.1"/>
    <property type="molecule type" value="Genomic_DNA"/>
</dbReference>
<organism evidence="1 2">
    <name type="scientific">Candidatus Methanofishera endochildressiae</name>
    <dbReference type="NCBI Taxonomy" id="2738884"/>
    <lineage>
        <taxon>Bacteria</taxon>
        <taxon>Pseudomonadati</taxon>
        <taxon>Pseudomonadota</taxon>
        <taxon>Gammaproteobacteria</taxon>
        <taxon>Candidatus Methanofishera</taxon>
    </lineage>
</organism>
<evidence type="ECO:0000313" key="2">
    <source>
        <dbReference type="Proteomes" id="UP000537890"/>
    </source>
</evidence>
<name>A0A7Z0SE86_9GAMM</name>
<protein>
    <submittedName>
        <fullName evidence="1">Uncharacterized protein</fullName>
    </submittedName>
</protein>
<gene>
    <name evidence="1" type="ORF">H0A75_07830</name>
</gene>
<accession>A0A7Z0SE86</accession>
<proteinExistence type="predicted"/>